<feature type="compositionally biased region" description="Basic and acidic residues" evidence="2">
    <location>
        <begin position="782"/>
        <end position="794"/>
    </location>
</feature>
<keyword evidence="1" id="KW-0949">S-adenosyl-L-methionine</keyword>
<dbReference type="Gene3D" id="3.40.50.150">
    <property type="entry name" value="Vaccinia Virus protein VP39"/>
    <property type="match status" value="1"/>
</dbReference>
<feature type="domain" description="SAM-dependent MTase RsmB/NOP-type" evidence="3">
    <location>
        <begin position="436"/>
        <end position="759"/>
    </location>
</feature>
<reference evidence="5" key="1">
    <citation type="submission" date="2025-08" db="UniProtKB">
        <authorList>
            <consortium name="RefSeq"/>
        </authorList>
    </citation>
    <scope>IDENTIFICATION</scope>
</reference>
<protein>
    <submittedName>
        <fullName evidence="5">Methyltransferase NSUN7</fullName>
    </submittedName>
</protein>
<feature type="region of interest" description="Disordered" evidence="2">
    <location>
        <begin position="774"/>
        <end position="832"/>
    </location>
</feature>
<name>A0ABM1VYA3_APLCA</name>
<dbReference type="InterPro" id="IPR049561">
    <property type="entry name" value="NSUN5_7_fdxn-like"/>
</dbReference>
<dbReference type="InterPro" id="IPR042620">
    <property type="entry name" value="NSUN7"/>
</dbReference>
<dbReference type="InterPro" id="IPR001678">
    <property type="entry name" value="MeTrfase_RsmB-F_NOP2_dom"/>
</dbReference>
<feature type="compositionally biased region" description="Basic and acidic residues" evidence="2">
    <location>
        <begin position="185"/>
        <end position="200"/>
    </location>
</feature>
<dbReference type="PROSITE" id="PS51686">
    <property type="entry name" value="SAM_MT_RSMB_NOP"/>
    <property type="match status" value="1"/>
</dbReference>
<feature type="compositionally biased region" description="Basic and acidic residues" evidence="2">
    <location>
        <begin position="157"/>
        <end position="178"/>
    </location>
</feature>
<dbReference type="GeneID" id="101845260"/>
<dbReference type="RefSeq" id="XP_035827396.1">
    <property type="nucleotide sequence ID" value="XM_035971503.1"/>
</dbReference>
<evidence type="ECO:0000256" key="2">
    <source>
        <dbReference type="SAM" id="MobiDB-lite"/>
    </source>
</evidence>
<evidence type="ECO:0000259" key="3">
    <source>
        <dbReference type="PROSITE" id="PS51686"/>
    </source>
</evidence>
<accession>A0ABM1VYA3</accession>
<organism evidence="4 5">
    <name type="scientific">Aplysia californica</name>
    <name type="common">California sea hare</name>
    <dbReference type="NCBI Taxonomy" id="6500"/>
    <lineage>
        <taxon>Eukaryota</taxon>
        <taxon>Metazoa</taxon>
        <taxon>Spiralia</taxon>
        <taxon>Lophotrochozoa</taxon>
        <taxon>Mollusca</taxon>
        <taxon>Gastropoda</taxon>
        <taxon>Heterobranchia</taxon>
        <taxon>Euthyneura</taxon>
        <taxon>Tectipleura</taxon>
        <taxon>Aplysiida</taxon>
        <taxon>Aplysioidea</taxon>
        <taxon>Aplysiidae</taxon>
        <taxon>Aplysia</taxon>
    </lineage>
</organism>
<sequence>MKLRSSDEGVKVVPGVDMHPPYASPFSASFRPTIDNKEPLPISPLTGLSNGIDSPRAHGVLSNYHCSPQQQQQPADGEEEYGGARQRLTTTTTTTAATAATATAERSEDGKGGPSLPATPVSVTPRLTYDLDEILRKHGVTLTAARDAADPNSTNERLVDAREKHEGEKEEGEKKEGEKEEEEETKEKLQQQEQEHRVLRLSESAPTAGGPGVVSPAASCEGGGPPVVPAMTKTLSDTAALSSGAGRKPGGSKDPGHVSHQFFHVEPCIYTHRMFRRAATIFGVLKDSESESEEVKATRRRLGKAAAAAFGVEPQDKIPDMDFLDAHEQIKTFELTFATLKYQKLFHEILSRTNFFVENPDLREDYSLVCIILFDLQSRKFQRRVPLAGDEPDAVCLQVEEALLLRRTRLLSTIAKERIRHGAPSLEFLLPEQVRHKDETKSRIPVYVWVNQIKLKVEDFITELEGLDFTRADEGVDMTEQTDRVYRVDRHCPDLLVFPPNLAMYFKDSQWVKDGSLVQQDKSSCLAPMTVRNVLSTDHDVIHVNVGTGMSTGHVASLLCQESAKSQLWAFGVDGAEKARKVNKNLEMLGVKNTRVIQEDFLNSDPEDSRFRNVRVIFISANCSKSAITSPVQFIVSEGEDMQILGELSKAESDMAHIGTLMQQHEKQLKHALKFPKLQAVVYSTRSRYEAENESVVTKSIEYVNQTSGKKLPDQVSPPVIPFYSEEINGGVSGVDGRYIRFKPSDKSNGCFVAIISREPEDPKDAARSAIARARSKGMLGKGKDDGQGEEARHAAARSSESAPSSAPSGKAKTSKRATRKTASTGKLKVSTSLSVEPPAGVGARLYQAGLLAKMKYSNPKPLAPQPEYTKTVKHPAPFSSDQSSGDKEEHVP</sequence>
<gene>
    <name evidence="5" type="primary">LOC101845260</name>
</gene>
<dbReference type="Gene3D" id="3.30.70.1170">
    <property type="entry name" value="Sun protein, domain 3"/>
    <property type="match status" value="1"/>
</dbReference>
<keyword evidence="4" id="KW-1185">Reference proteome</keyword>
<dbReference type="GO" id="GO:0032259">
    <property type="term" value="P:methylation"/>
    <property type="evidence" value="ECO:0007669"/>
    <property type="project" value="UniProtKB-KW"/>
</dbReference>
<dbReference type="SUPFAM" id="SSF53335">
    <property type="entry name" value="S-adenosyl-L-methionine-dependent methyltransferases"/>
    <property type="match status" value="1"/>
</dbReference>
<feature type="region of interest" description="Disordered" evidence="2">
    <location>
        <begin position="41"/>
        <end position="124"/>
    </location>
</feature>
<feature type="compositionally biased region" description="Low complexity" evidence="2">
    <location>
        <begin position="797"/>
        <end position="812"/>
    </location>
</feature>
<feature type="region of interest" description="Disordered" evidence="2">
    <location>
        <begin position="145"/>
        <end position="224"/>
    </location>
</feature>
<dbReference type="PANTHER" id="PTHR14663:SF2">
    <property type="entry name" value="METHYLTRANSFERASE NSUN7-RELATED"/>
    <property type="match status" value="1"/>
</dbReference>
<comment type="similarity">
    <text evidence="1">Belongs to the class I-like SAM-binding methyltransferase superfamily. RsmB/NOP family.</text>
</comment>
<keyword evidence="1 5" id="KW-0489">Methyltransferase</keyword>
<keyword evidence="1" id="KW-0694">RNA-binding</keyword>
<dbReference type="GO" id="GO:0008168">
    <property type="term" value="F:methyltransferase activity"/>
    <property type="evidence" value="ECO:0007669"/>
    <property type="project" value="UniProtKB-KW"/>
</dbReference>
<dbReference type="Proteomes" id="UP000694888">
    <property type="component" value="Unplaced"/>
</dbReference>
<feature type="region of interest" description="Disordered" evidence="2">
    <location>
        <begin position="858"/>
        <end position="893"/>
    </location>
</feature>
<dbReference type="InterPro" id="IPR029063">
    <property type="entry name" value="SAM-dependent_MTases_sf"/>
</dbReference>
<dbReference type="PANTHER" id="PTHR14663">
    <property type="entry name" value="METHYLTRANSFERASE NSUN7-RELATED"/>
    <property type="match status" value="1"/>
</dbReference>
<proteinExistence type="inferred from homology"/>
<feature type="binding site" evidence="1">
    <location>
        <position position="600"/>
    </location>
    <ligand>
        <name>S-adenosyl-L-methionine</name>
        <dbReference type="ChEBI" id="CHEBI:59789"/>
    </ligand>
</feature>
<feature type="compositionally biased region" description="Low complexity" evidence="2">
    <location>
        <begin position="89"/>
        <end position="104"/>
    </location>
</feature>
<dbReference type="Pfam" id="PF21148">
    <property type="entry name" value="NSUN5_fdxn-like"/>
    <property type="match status" value="1"/>
</dbReference>
<evidence type="ECO:0000313" key="4">
    <source>
        <dbReference type="Proteomes" id="UP000694888"/>
    </source>
</evidence>
<comment type="caution">
    <text evidence="1">Lacks conserved residue(s) required for the propagation of feature annotation.</text>
</comment>
<keyword evidence="1" id="KW-0808">Transferase</keyword>
<evidence type="ECO:0000256" key="1">
    <source>
        <dbReference type="PROSITE-ProRule" id="PRU01023"/>
    </source>
</evidence>
<evidence type="ECO:0000313" key="5">
    <source>
        <dbReference type="RefSeq" id="XP_035827396.1"/>
    </source>
</evidence>
<feature type="compositionally biased region" description="Polar residues" evidence="2">
    <location>
        <begin position="64"/>
        <end position="74"/>
    </location>
</feature>